<evidence type="ECO:0000256" key="4">
    <source>
        <dbReference type="ARBA" id="ARBA00022553"/>
    </source>
</evidence>
<keyword evidence="7" id="KW-0418">Kinase</keyword>
<dbReference type="InterPro" id="IPR011009">
    <property type="entry name" value="Kinase-like_dom_sf"/>
</dbReference>
<evidence type="ECO:0000259" key="14">
    <source>
        <dbReference type="PROSITE" id="PS50011"/>
    </source>
</evidence>
<dbReference type="InterPro" id="IPR017441">
    <property type="entry name" value="Protein_kinase_ATP_BS"/>
</dbReference>
<dbReference type="EMBL" id="CAJHJG010001164">
    <property type="protein sequence ID" value="CAD6909836.1"/>
    <property type="molecule type" value="Genomic_DNA"/>
</dbReference>
<reference evidence="16" key="1">
    <citation type="submission" date="2016-04" db="EMBL/GenBank/DDBJ databases">
        <authorList>
            <person name="Nguyen H.D."/>
            <person name="Kesanakurti P."/>
            <person name="Cullis J."/>
            <person name="Levesque C.A."/>
            <person name="Hambleton S."/>
        </authorList>
    </citation>
    <scope>NUCLEOTIDE SEQUENCE</scope>
    <source>
        <strain evidence="16">DAOMC 238032</strain>
    </source>
</reference>
<evidence type="ECO:0000256" key="9">
    <source>
        <dbReference type="ARBA" id="ARBA00039266"/>
    </source>
</evidence>
<dbReference type="InterPro" id="IPR050108">
    <property type="entry name" value="CDK"/>
</dbReference>
<dbReference type="Gene3D" id="3.30.200.20">
    <property type="entry name" value="Phosphorylase Kinase, domain 1"/>
    <property type="match status" value="1"/>
</dbReference>
<dbReference type="GO" id="GO:0005524">
    <property type="term" value="F:ATP binding"/>
    <property type="evidence" value="ECO:0007669"/>
    <property type="project" value="UniProtKB-UniRule"/>
</dbReference>
<evidence type="ECO:0000256" key="8">
    <source>
        <dbReference type="ARBA" id="ARBA00022840"/>
    </source>
</evidence>
<dbReference type="GO" id="GO:0007165">
    <property type="term" value="P:signal transduction"/>
    <property type="evidence" value="ECO:0007669"/>
    <property type="project" value="TreeGrafter"/>
</dbReference>
<dbReference type="PROSITE" id="PS50011">
    <property type="entry name" value="PROTEIN_KINASE_DOM"/>
    <property type="match status" value="1"/>
</dbReference>
<dbReference type="EMBL" id="LWDD02000194">
    <property type="protein sequence ID" value="KAE8262857.1"/>
    <property type="molecule type" value="Genomic_DNA"/>
</dbReference>
<evidence type="ECO:0000256" key="6">
    <source>
        <dbReference type="ARBA" id="ARBA00022741"/>
    </source>
</evidence>
<dbReference type="SMART" id="SM00220">
    <property type="entry name" value="S_TKc"/>
    <property type="match status" value="1"/>
</dbReference>
<keyword evidence="18" id="KW-1185">Reference proteome</keyword>
<gene>
    <name evidence="16" type="ORF">A4X03_0g2123</name>
    <name evidence="15" type="ORF">JKIAZH3_G6188</name>
</gene>
<dbReference type="InterPro" id="IPR000719">
    <property type="entry name" value="Prot_kinase_dom"/>
</dbReference>
<keyword evidence="3 13" id="KW-0723">Serine/threonine-protein kinase</keyword>
<evidence type="ECO:0000256" key="3">
    <source>
        <dbReference type="ARBA" id="ARBA00022527"/>
    </source>
</evidence>
<evidence type="ECO:0000256" key="1">
    <source>
        <dbReference type="ARBA" id="ARBA00006485"/>
    </source>
</evidence>
<dbReference type="PANTHER" id="PTHR24056">
    <property type="entry name" value="CELL DIVISION PROTEIN KINASE"/>
    <property type="match status" value="1"/>
</dbReference>
<dbReference type="AlphaFoldDB" id="A0A177UVX0"/>
<dbReference type="GO" id="GO:0000307">
    <property type="term" value="C:cyclin-dependent protein kinase holoenzyme complex"/>
    <property type="evidence" value="ECO:0007669"/>
    <property type="project" value="TreeGrafter"/>
</dbReference>
<dbReference type="GO" id="GO:0000082">
    <property type="term" value="P:G1/S transition of mitotic cell cycle"/>
    <property type="evidence" value="ECO:0007669"/>
    <property type="project" value="TreeGrafter"/>
</dbReference>
<reference evidence="16" key="2">
    <citation type="journal article" date="2019" name="IMA Fungus">
        <title>Genome sequencing and comparison of five Tilletia species to identify candidate genes for the detection of regulated species infecting wheat.</title>
        <authorList>
            <person name="Nguyen H.D.T."/>
            <person name="Sultana T."/>
            <person name="Kesanakurti P."/>
            <person name="Hambleton S."/>
        </authorList>
    </citation>
    <scope>NUCLEOTIDE SEQUENCE</scope>
    <source>
        <strain evidence="16">DAOMC 238032</strain>
    </source>
</reference>
<dbReference type="GO" id="GO:0010389">
    <property type="term" value="P:regulation of G2/M transition of mitotic cell cycle"/>
    <property type="evidence" value="ECO:0007669"/>
    <property type="project" value="TreeGrafter"/>
</dbReference>
<comment type="catalytic activity">
    <reaction evidence="10">
        <text>L-threonyl-[protein] + ATP = O-phospho-L-threonyl-[protein] + ADP + H(+)</text>
        <dbReference type="Rhea" id="RHEA:46608"/>
        <dbReference type="Rhea" id="RHEA-COMP:11060"/>
        <dbReference type="Rhea" id="RHEA-COMP:11605"/>
        <dbReference type="ChEBI" id="CHEBI:15378"/>
        <dbReference type="ChEBI" id="CHEBI:30013"/>
        <dbReference type="ChEBI" id="CHEBI:30616"/>
        <dbReference type="ChEBI" id="CHEBI:61977"/>
        <dbReference type="ChEBI" id="CHEBI:456216"/>
        <dbReference type="EC" id="2.7.11.22"/>
    </reaction>
</comment>
<dbReference type="InterPro" id="IPR008271">
    <property type="entry name" value="Ser/Thr_kinase_AS"/>
</dbReference>
<dbReference type="FunFam" id="1.10.510.10:FF:000281">
    <property type="entry name" value="Cyclin-dependent kinase 2"/>
    <property type="match status" value="1"/>
</dbReference>
<evidence type="ECO:0000313" key="16">
    <source>
        <dbReference type="EMBL" id="KAE8262857.1"/>
    </source>
</evidence>
<dbReference type="GO" id="GO:0030332">
    <property type="term" value="F:cyclin binding"/>
    <property type="evidence" value="ECO:0007669"/>
    <property type="project" value="TreeGrafter"/>
</dbReference>
<dbReference type="FunFam" id="3.30.200.20:FF:000375">
    <property type="entry name" value="Cell division related protein kinase 2"/>
    <property type="match status" value="1"/>
</dbReference>
<proteinExistence type="inferred from homology"/>
<dbReference type="GO" id="GO:0005737">
    <property type="term" value="C:cytoplasm"/>
    <property type="evidence" value="ECO:0007669"/>
    <property type="project" value="TreeGrafter"/>
</dbReference>
<dbReference type="Proteomes" id="UP000836402">
    <property type="component" value="Unassembled WGS sequence"/>
</dbReference>
<dbReference type="Gene3D" id="1.10.510.10">
    <property type="entry name" value="Transferase(Phosphotransferase) domain 1"/>
    <property type="match status" value="1"/>
</dbReference>
<evidence type="ECO:0000256" key="7">
    <source>
        <dbReference type="ARBA" id="ARBA00022777"/>
    </source>
</evidence>
<keyword evidence="5" id="KW-0808">Transferase</keyword>
<organism evidence="16 17">
    <name type="scientific">Tilletia caries</name>
    <name type="common">wheat bunt fungus</name>
    <dbReference type="NCBI Taxonomy" id="13290"/>
    <lineage>
        <taxon>Eukaryota</taxon>
        <taxon>Fungi</taxon>
        <taxon>Dikarya</taxon>
        <taxon>Basidiomycota</taxon>
        <taxon>Ustilaginomycotina</taxon>
        <taxon>Exobasidiomycetes</taxon>
        <taxon>Tilletiales</taxon>
        <taxon>Tilletiaceae</taxon>
        <taxon>Tilletia</taxon>
    </lineage>
</organism>
<dbReference type="GO" id="GO:0010468">
    <property type="term" value="P:regulation of gene expression"/>
    <property type="evidence" value="ECO:0007669"/>
    <property type="project" value="TreeGrafter"/>
</dbReference>
<reference evidence="15" key="3">
    <citation type="submission" date="2020-10" db="EMBL/GenBank/DDBJ databases">
        <authorList>
            <person name="Sedaghatjoo S."/>
        </authorList>
    </citation>
    <scope>NUCLEOTIDE SEQUENCE</scope>
    <source>
        <strain evidence="15">AZH3</strain>
    </source>
</reference>
<keyword evidence="8 12" id="KW-0067">ATP-binding</keyword>
<dbReference type="GO" id="GO:0005634">
    <property type="term" value="C:nucleus"/>
    <property type="evidence" value="ECO:0007669"/>
    <property type="project" value="TreeGrafter"/>
</dbReference>
<dbReference type="EC" id="2.7.11.22" evidence="2"/>
<protein>
    <recommendedName>
        <fullName evidence="9">Cyclin-dependent kinase 1</fullName>
        <ecNumber evidence="2">2.7.11.22</ecNumber>
    </recommendedName>
</protein>
<comment type="catalytic activity">
    <reaction evidence="11">
        <text>L-seryl-[protein] + ATP = O-phospho-L-seryl-[protein] + ADP + H(+)</text>
        <dbReference type="Rhea" id="RHEA:17989"/>
        <dbReference type="Rhea" id="RHEA-COMP:9863"/>
        <dbReference type="Rhea" id="RHEA-COMP:11604"/>
        <dbReference type="ChEBI" id="CHEBI:15378"/>
        <dbReference type="ChEBI" id="CHEBI:29999"/>
        <dbReference type="ChEBI" id="CHEBI:30616"/>
        <dbReference type="ChEBI" id="CHEBI:83421"/>
        <dbReference type="ChEBI" id="CHEBI:456216"/>
        <dbReference type="EC" id="2.7.11.22"/>
    </reaction>
</comment>
<dbReference type="Pfam" id="PF00069">
    <property type="entry name" value="Pkinase"/>
    <property type="match status" value="1"/>
</dbReference>
<comment type="caution">
    <text evidence="16">The sequence shown here is derived from an EMBL/GenBank/DDBJ whole genome shotgun (WGS) entry which is preliminary data.</text>
</comment>
<dbReference type="CDD" id="cd07835">
    <property type="entry name" value="STKc_CDK1_CdkB_like"/>
    <property type="match status" value="1"/>
</dbReference>
<dbReference type="GO" id="GO:0004693">
    <property type="term" value="F:cyclin-dependent protein serine/threonine kinase activity"/>
    <property type="evidence" value="ECO:0007669"/>
    <property type="project" value="UniProtKB-EC"/>
</dbReference>
<dbReference type="PROSITE" id="PS00107">
    <property type="entry name" value="PROTEIN_KINASE_ATP"/>
    <property type="match status" value="1"/>
</dbReference>
<feature type="binding site" evidence="12">
    <location>
        <position position="39"/>
    </location>
    <ligand>
        <name>ATP</name>
        <dbReference type="ChEBI" id="CHEBI:30616"/>
    </ligand>
</feature>
<evidence type="ECO:0000256" key="10">
    <source>
        <dbReference type="ARBA" id="ARBA00047811"/>
    </source>
</evidence>
<dbReference type="PANTHER" id="PTHR24056:SF254">
    <property type="entry name" value="CYCLIN-DEPENDENT KINASE 2"/>
    <property type="match status" value="1"/>
</dbReference>
<keyword evidence="6 12" id="KW-0547">Nucleotide-binding</keyword>
<keyword evidence="4" id="KW-0597">Phosphoprotein</keyword>
<evidence type="ECO:0000256" key="12">
    <source>
        <dbReference type="PROSITE-ProRule" id="PRU10141"/>
    </source>
</evidence>
<accession>A0A177UVX0</accession>
<evidence type="ECO:0000313" key="18">
    <source>
        <dbReference type="Proteomes" id="UP000836402"/>
    </source>
</evidence>
<dbReference type="PROSITE" id="PS00108">
    <property type="entry name" value="PROTEIN_KINASE_ST"/>
    <property type="match status" value="1"/>
</dbReference>
<evidence type="ECO:0000256" key="11">
    <source>
        <dbReference type="ARBA" id="ARBA00048367"/>
    </source>
</evidence>
<dbReference type="Proteomes" id="UP000077671">
    <property type="component" value="Unassembled WGS sequence"/>
</dbReference>
<evidence type="ECO:0000313" key="15">
    <source>
        <dbReference type="EMBL" id="CAD6909836.1"/>
    </source>
</evidence>
<evidence type="ECO:0000256" key="2">
    <source>
        <dbReference type="ARBA" id="ARBA00012425"/>
    </source>
</evidence>
<evidence type="ECO:0000256" key="5">
    <source>
        <dbReference type="ARBA" id="ARBA00022679"/>
    </source>
</evidence>
<sequence length="304" mass="34817">MSTLDCYHRLENIGEGTYGVVFKARDLTPAGNGRIVALKKIRFENEEEGVPSTAIREISLLKETRDDNIVRLFDVIHQDSKLYLVFEHLDLDLKKYMEKVSSNPEGMNADIVRKFAWQLIRGIYYCHSHRILHRDLKPQNLLIDKEGNLKVADFGLARAFGIPLRTYTHEVVTLWYRAPEVLLGSRHYSTAIDMWSVGCIFAEMAARSPLFPGDSEIDEIFRIFRIMGTPTDESWPGVQSLPDYKSTFPRWTGVPLRRIVPQLDDEGHDMLKDMLVYDPAGRISAKRCLAHPYFAPITQAVTMS</sequence>
<feature type="domain" description="Protein kinase" evidence="14">
    <location>
        <begin position="7"/>
        <end position="294"/>
    </location>
</feature>
<evidence type="ECO:0000313" key="17">
    <source>
        <dbReference type="Proteomes" id="UP000077671"/>
    </source>
</evidence>
<dbReference type="SUPFAM" id="SSF56112">
    <property type="entry name" value="Protein kinase-like (PK-like)"/>
    <property type="match status" value="1"/>
</dbReference>
<comment type="similarity">
    <text evidence="1">Belongs to the protein kinase superfamily. CMGC Ser/Thr protein kinase family. CDC2/CDKX subfamily.</text>
</comment>
<evidence type="ECO:0000256" key="13">
    <source>
        <dbReference type="RuleBase" id="RU000304"/>
    </source>
</evidence>
<name>A0A177UVX0_9BASI</name>